<dbReference type="EMBL" id="JARIHO010000117">
    <property type="protein sequence ID" value="KAJ7302336.1"/>
    <property type="molecule type" value="Genomic_DNA"/>
</dbReference>
<comment type="caution">
    <text evidence="2">The sequence shown here is derived from an EMBL/GenBank/DDBJ whole genome shotgun (WGS) entry which is preliminary data.</text>
</comment>
<reference evidence="2" key="1">
    <citation type="submission" date="2023-03" db="EMBL/GenBank/DDBJ databases">
        <title>Massive genome expansion in bonnet fungi (Mycena s.s.) driven by repeated elements and novel gene families across ecological guilds.</title>
        <authorList>
            <consortium name="Lawrence Berkeley National Laboratory"/>
            <person name="Harder C.B."/>
            <person name="Miyauchi S."/>
            <person name="Viragh M."/>
            <person name="Kuo A."/>
            <person name="Thoen E."/>
            <person name="Andreopoulos B."/>
            <person name="Lu D."/>
            <person name="Skrede I."/>
            <person name="Drula E."/>
            <person name="Henrissat B."/>
            <person name="Morin E."/>
            <person name="Kohler A."/>
            <person name="Barry K."/>
            <person name="LaButti K."/>
            <person name="Morin E."/>
            <person name="Salamov A."/>
            <person name="Lipzen A."/>
            <person name="Mereny Z."/>
            <person name="Hegedus B."/>
            <person name="Baldrian P."/>
            <person name="Stursova M."/>
            <person name="Weitz H."/>
            <person name="Taylor A."/>
            <person name="Grigoriev I.V."/>
            <person name="Nagy L.G."/>
            <person name="Martin F."/>
            <person name="Kauserud H."/>
        </authorList>
    </citation>
    <scope>NUCLEOTIDE SEQUENCE</scope>
    <source>
        <strain evidence="2">CBHHK002</strain>
    </source>
</reference>
<feature type="region of interest" description="Disordered" evidence="1">
    <location>
        <begin position="1"/>
        <end position="104"/>
    </location>
</feature>
<dbReference type="AlphaFoldDB" id="A0AAD6YZE2"/>
<accession>A0AAD6YZE2</accession>
<evidence type="ECO:0000256" key="1">
    <source>
        <dbReference type="SAM" id="MobiDB-lite"/>
    </source>
</evidence>
<organism evidence="2 3">
    <name type="scientific">Mycena albidolilacea</name>
    <dbReference type="NCBI Taxonomy" id="1033008"/>
    <lineage>
        <taxon>Eukaryota</taxon>
        <taxon>Fungi</taxon>
        <taxon>Dikarya</taxon>
        <taxon>Basidiomycota</taxon>
        <taxon>Agaricomycotina</taxon>
        <taxon>Agaricomycetes</taxon>
        <taxon>Agaricomycetidae</taxon>
        <taxon>Agaricales</taxon>
        <taxon>Marasmiineae</taxon>
        <taxon>Mycenaceae</taxon>
        <taxon>Mycena</taxon>
    </lineage>
</organism>
<sequence length="335" mass="33912">MLVPFFSIRRGKKSVARTAREQQRGRITPRKGGGASSGGRSGGTSSSSSGGKSGGTTSSSSGGKGSSGTTGKASSSSSSSSTSRKTTPISTGGSTKSVSTYSSGGGKSITIATGQLFGGRTAGGATRNSVYGSRSYGSGYPGYYGRGVANLGFPFWFWPVAWGSGIGYGANSAYLHTDEYGQPDNSSRPGGPLAMAAFQSNSTGTTFRLVADNNTVADLMTDITTNCSQFLTAASINATLPTPFSNASGAPEQVVQYYRASSVALTLDGYNNTAVFAPENSTADTPLPTGIDTNLLGCLNATIGIAVPLVDGAAGLSAPDFRLVGLLSLLLLVFH</sequence>
<evidence type="ECO:0000313" key="2">
    <source>
        <dbReference type="EMBL" id="KAJ7302336.1"/>
    </source>
</evidence>
<feature type="compositionally biased region" description="Gly residues" evidence="1">
    <location>
        <begin position="31"/>
        <end position="42"/>
    </location>
</feature>
<evidence type="ECO:0000313" key="3">
    <source>
        <dbReference type="Proteomes" id="UP001218218"/>
    </source>
</evidence>
<protein>
    <submittedName>
        <fullName evidence="2">Uncharacterized protein</fullName>
    </submittedName>
</protein>
<dbReference type="Proteomes" id="UP001218218">
    <property type="component" value="Unassembled WGS sequence"/>
</dbReference>
<name>A0AAD6YZE2_9AGAR</name>
<feature type="compositionally biased region" description="Polar residues" evidence="1">
    <location>
        <begin position="88"/>
        <end position="102"/>
    </location>
</feature>
<feature type="compositionally biased region" description="Low complexity" evidence="1">
    <location>
        <begin position="69"/>
        <end position="87"/>
    </location>
</feature>
<feature type="compositionally biased region" description="Low complexity" evidence="1">
    <location>
        <begin position="43"/>
        <end position="61"/>
    </location>
</feature>
<gene>
    <name evidence="2" type="ORF">DFH08DRAFT_74072</name>
</gene>
<proteinExistence type="predicted"/>
<keyword evidence="3" id="KW-1185">Reference proteome</keyword>